<sequence>MMHKVEVFEDNDNEMVKIVVNGEMVFHGNTWDIHEDTWISILSKCGVLVITSEYSYSYE</sequence>
<dbReference type="Proteomes" id="UP000241381">
    <property type="component" value="Segment"/>
</dbReference>
<proteinExistence type="predicted"/>
<dbReference type="RefSeq" id="YP_009799354.1">
    <property type="nucleotide sequence ID" value="NC_047941.1"/>
</dbReference>
<reference evidence="1" key="1">
    <citation type="submission" date="2018-01" db="EMBL/GenBank/DDBJ databases">
        <title>Complete genome sequence analysis of a novel Salmonella phage Spp16.</title>
        <authorList>
            <person name="Zhao F."/>
            <person name="Sun H."/>
            <person name="Ren H."/>
            <person name="Tong Y."/>
        </authorList>
    </citation>
    <scope>NUCLEOTIDE SEQUENCE [LARGE SCALE GENOMIC DNA]</scope>
</reference>
<dbReference type="EMBL" id="MG878892">
    <property type="protein sequence ID" value="AVI05030.1"/>
    <property type="molecule type" value="Genomic_DNA"/>
</dbReference>
<keyword evidence="2" id="KW-1185">Reference proteome</keyword>
<accession>A0A2P9JZR6</accession>
<name>A0A2P9JZR6_9CAUD</name>
<evidence type="ECO:0000313" key="1">
    <source>
        <dbReference type="EMBL" id="AVI05030.1"/>
    </source>
</evidence>
<organism evidence="1 2">
    <name type="scientific">Salmonella phage vB_SpuP_Spp16</name>
    <dbReference type="NCBI Taxonomy" id="2081603"/>
    <lineage>
        <taxon>Viruses</taxon>
        <taxon>Duplodnaviria</taxon>
        <taxon>Heunggongvirae</taxon>
        <taxon>Uroviricota</taxon>
        <taxon>Caudoviricetes</taxon>
        <taxon>Autographivirales</taxon>
        <taxon>Autonotataviridae</taxon>
        <taxon>Melnykvirinae</taxon>
        <taxon>Panjvirus</taxon>
        <taxon>Panjvirus Spp16</taxon>
    </lineage>
</organism>
<dbReference type="GeneID" id="54989839"/>
<evidence type="ECO:0000313" key="2">
    <source>
        <dbReference type="Proteomes" id="UP000241381"/>
    </source>
</evidence>
<dbReference type="KEGG" id="vg:54989839"/>
<protein>
    <submittedName>
        <fullName evidence="1">Uncharacterized protein</fullName>
    </submittedName>
</protein>